<feature type="domain" description="Glutamine amidotransferase" evidence="1">
    <location>
        <begin position="61"/>
        <end position="201"/>
    </location>
</feature>
<proteinExistence type="predicted"/>
<dbReference type="PANTHER" id="PTHR42695:SF5">
    <property type="entry name" value="GLUTAMINE AMIDOTRANSFERASE YLR126C-RELATED"/>
    <property type="match status" value="1"/>
</dbReference>
<evidence type="ECO:0000259" key="1">
    <source>
        <dbReference type="Pfam" id="PF00117"/>
    </source>
</evidence>
<keyword evidence="3" id="KW-1185">Reference proteome</keyword>
<sequence>MKPPLRIAILEADTPPDDIVAKFGRYGRVFRTLLESAADSLGKPGFSKDNLELSAYDVVTEQKYPELDDIDAVLISGSKHNSFDNDPWILKLVEFTKKLLEHDRIRIIGVCFGHQIIGRAAGVKVGRSEGGWEVAVLPVELTQKGKEIFQQDTLSIHQMHRDIVFERPEGVEALGASPRCLVQDMYKKGKFISVQGHPEFHEAIVSYLVTMRNKQGIFNDAEAKDALERVGKHHDGIPVAKAFLRFLLQD</sequence>
<dbReference type="PROSITE" id="PS51273">
    <property type="entry name" value="GATASE_TYPE_1"/>
    <property type="match status" value="1"/>
</dbReference>
<dbReference type="SUPFAM" id="SSF52317">
    <property type="entry name" value="Class I glutamine amidotransferase-like"/>
    <property type="match status" value="1"/>
</dbReference>
<dbReference type="InterPro" id="IPR029062">
    <property type="entry name" value="Class_I_gatase-like"/>
</dbReference>
<organism evidence="2 3">
    <name type="scientific">Lentithecium fluviatile CBS 122367</name>
    <dbReference type="NCBI Taxonomy" id="1168545"/>
    <lineage>
        <taxon>Eukaryota</taxon>
        <taxon>Fungi</taxon>
        <taxon>Dikarya</taxon>
        <taxon>Ascomycota</taxon>
        <taxon>Pezizomycotina</taxon>
        <taxon>Dothideomycetes</taxon>
        <taxon>Pleosporomycetidae</taxon>
        <taxon>Pleosporales</taxon>
        <taxon>Massarineae</taxon>
        <taxon>Lentitheciaceae</taxon>
        <taxon>Lentithecium</taxon>
    </lineage>
</organism>
<dbReference type="PANTHER" id="PTHR42695">
    <property type="entry name" value="GLUTAMINE AMIDOTRANSFERASE YLR126C-RELATED"/>
    <property type="match status" value="1"/>
</dbReference>
<reference evidence="2" key="1">
    <citation type="journal article" date="2020" name="Stud. Mycol.">
        <title>101 Dothideomycetes genomes: a test case for predicting lifestyles and emergence of pathogens.</title>
        <authorList>
            <person name="Haridas S."/>
            <person name="Albert R."/>
            <person name="Binder M."/>
            <person name="Bloem J."/>
            <person name="Labutti K."/>
            <person name="Salamov A."/>
            <person name="Andreopoulos B."/>
            <person name="Baker S."/>
            <person name="Barry K."/>
            <person name="Bills G."/>
            <person name="Bluhm B."/>
            <person name="Cannon C."/>
            <person name="Castanera R."/>
            <person name="Culley D."/>
            <person name="Daum C."/>
            <person name="Ezra D."/>
            <person name="Gonzalez J."/>
            <person name="Henrissat B."/>
            <person name="Kuo A."/>
            <person name="Liang C."/>
            <person name="Lipzen A."/>
            <person name="Lutzoni F."/>
            <person name="Magnuson J."/>
            <person name="Mondo S."/>
            <person name="Nolan M."/>
            <person name="Ohm R."/>
            <person name="Pangilinan J."/>
            <person name="Park H.-J."/>
            <person name="Ramirez L."/>
            <person name="Alfaro M."/>
            <person name="Sun H."/>
            <person name="Tritt A."/>
            <person name="Yoshinaga Y."/>
            <person name="Zwiers L.-H."/>
            <person name="Turgeon B."/>
            <person name="Goodwin S."/>
            <person name="Spatafora J."/>
            <person name="Crous P."/>
            <person name="Grigoriev I."/>
        </authorList>
    </citation>
    <scope>NUCLEOTIDE SEQUENCE</scope>
    <source>
        <strain evidence="2">CBS 122367</strain>
    </source>
</reference>
<evidence type="ECO:0000313" key="3">
    <source>
        <dbReference type="Proteomes" id="UP000799291"/>
    </source>
</evidence>
<name>A0A6G1JCI8_9PLEO</name>
<dbReference type="EMBL" id="MU005574">
    <property type="protein sequence ID" value="KAF2688246.1"/>
    <property type="molecule type" value="Genomic_DNA"/>
</dbReference>
<dbReference type="OrthoDB" id="92161at2759"/>
<keyword evidence="2" id="KW-0808">Transferase</keyword>
<dbReference type="Proteomes" id="UP000799291">
    <property type="component" value="Unassembled WGS sequence"/>
</dbReference>
<dbReference type="Gene3D" id="3.40.50.880">
    <property type="match status" value="1"/>
</dbReference>
<dbReference type="GO" id="GO:0016740">
    <property type="term" value="F:transferase activity"/>
    <property type="evidence" value="ECO:0007669"/>
    <property type="project" value="UniProtKB-KW"/>
</dbReference>
<dbReference type="Pfam" id="PF00117">
    <property type="entry name" value="GATase"/>
    <property type="match status" value="1"/>
</dbReference>
<accession>A0A6G1JCI8</accession>
<evidence type="ECO:0000313" key="2">
    <source>
        <dbReference type="EMBL" id="KAF2688246.1"/>
    </source>
</evidence>
<keyword evidence="2" id="KW-0315">Glutamine amidotransferase</keyword>
<dbReference type="AlphaFoldDB" id="A0A6G1JCI8"/>
<protein>
    <submittedName>
        <fullName evidence="2">Class I glutamine amidotransferase-like protein</fullName>
    </submittedName>
</protein>
<gene>
    <name evidence="2" type="ORF">K458DRAFT_440909</name>
</gene>
<dbReference type="InterPro" id="IPR044992">
    <property type="entry name" value="ChyE-like"/>
</dbReference>
<dbReference type="InterPro" id="IPR017926">
    <property type="entry name" value="GATASE"/>
</dbReference>
<dbReference type="CDD" id="cd01741">
    <property type="entry name" value="GATase1_1"/>
    <property type="match status" value="1"/>
</dbReference>
<dbReference type="GO" id="GO:0005634">
    <property type="term" value="C:nucleus"/>
    <property type="evidence" value="ECO:0007669"/>
    <property type="project" value="TreeGrafter"/>
</dbReference>
<dbReference type="GO" id="GO:0005829">
    <property type="term" value="C:cytosol"/>
    <property type="evidence" value="ECO:0007669"/>
    <property type="project" value="TreeGrafter"/>
</dbReference>